<dbReference type="Proteomes" id="UP000815677">
    <property type="component" value="Unassembled WGS sequence"/>
</dbReference>
<dbReference type="EMBL" id="DF837736">
    <property type="protein sequence ID" value="GAT42325.1"/>
    <property type="molecule type" value="Genomic_DNA"/>
</dbReference>
<dbReference type="InterPro" id="IPR009072">
    <property type="entry name" value="Histone-fold"/>
</dbReference>
<name>A0ABQ0KU92_MYCCL</name>
<sequence length="135" mass="15189">MEHAAFKMLELESATHRTVHATGFPLVGCPHRPRTLHVGKFAQHSGRTTVTFNDALEALDEMGFSLDDLIVYTRGTGAVRAVFGAQQLAGGRRVEELHEFRVHVGRRTREDSFLLKYADHDGDKEEQEVVEDDED</sequence>
<protein>
    <submittedName>
        <fullName evidence="1">Uncharacterized protein</fullName>
    </submittedName>
</protein>
<evidence type="ECO:0000313" key="1">
    <source>
        <dbReference type="EMBL" id="GAT42325.1"/>
    </source>
</evidence>
<reference evidence="1" key="1">
    <citation type="submission" date="2014-09" db="EMBL/GenBank/DDBJ databases">
        <title>Genome sequence of the luminous mushroom Mycena chlorophos for searching fungal bioluminescence genes.</title>
        <authorList>
            <person name="Tanaka Y."/>
            <person name="Kasuga D."/>
            <person name="Oba Y."/>
            <person name="Hase S."/>
            <person name="Sato K."/>
            <person name="Oba Y."/>
            <person name="Sakakibara Y."/>
        </authorList>
    </citation>
    <scope>NUCLEOTIDE SEQUENCE</scope>
</reference>
<proteinExistence type="predicted"/>
<keyword evidence="2" id="KW-1185">Reference proteome</keyword>
<evidence type="ECO:0000313" key="2">
    <source>
        <dbReference type="Proteomes" id="UP000815677"/>
    </source>
</evidence>
<dbReference type="Gene3D" id="1.10.20.10">
    <property type="entry name" value="Histone, subunit A"/>
    <property type="match status" value="1"/>
</dbReference>
<accession>A0ABQ0KU92</accession>
<gene>
    <name evidence="1" type="ORF">MCHLO_00043</name>
</gene>
<organism evidence="1 2">
    <name type="scientific">Mycena chlorophos</name>
    <name type="common">Agaric fungus</name>
    <name type="synonym">Agaricus chlorophos</name>
    <dbReference type="NCBI Taxonomy" id="658473"/>
    <lineage>
        <taxon>Eukaryota</taxon>
        <taxon>Fungi</taxon>
        <taxon>Dikarya</taxon>
        <taxon>Basidiomycota</taxon>
        <taxon>Agaricomycotina</taxon>
        <taxon>Agaricomycetes</taxon>
        <taxon>Agaricomycetidae</taxon>
        <taxon>Agaricales</taxon>
        <taxon>Marasmiineae</taxon>
        <taxon>Mycenaceae</taxon>
        <taxon>Mycena</taxon>
    </lineage>
</organism>